<dbReference type="EMBL" id="MUAJ01000008">
    <property type="protein sequence ID" value="OOR12550.1"/>
    <property type="molecule type" value="Genomic_DNA"/>
</dbReference>
<dbReference type="Proteomes" id="UP000190906">
    <property type="component" value="Unassembled WGS sequence"/>
</dbReference>
<keyword evidence="2" id="KW-0812">Transmembrane</keyword>
<gene>
    <name evidence="3" type="ORF">BW897_12670</name>
</gene>
<sequence length="147" mass="17220">MRNLKEEVVVHKEGKRPFWKKKRFWILGIILSLFIISKLGGSTDTPSGIEEDFYKSSLYGFHELNIAIEKNEFPDKKVIKWVADHTRAMENYPNDYSEKERMILIHFRGLITSVGLLEQSGDRNMLEEKINEARSNLANILEVEEDY</sequence>
<keyword evidence="2" id="KW-0472">Membrane</keyword>
<keyword evidence="1" id="KW-0175">Coiled coil</keyword>
<organism evidence="3 4">
    <name type="scientific">Bacillus cereus</name>
    <dbReference type="NCBI Taxonomy" id="1396"/>
    <lineage>
        <taxon>Bacteria</taxon>
        <taxon>Bacillati</taxon>
        <taxon>Bacillota</taxon>
        <taxon>Bacilli</taxon>
        <taxon>Bacillales</taxon>
        <taxon>Bacillaceae</taxon>
        <taxon>Bacillus</taxon>
        <taxon>Bacillus cereus group</taxon>
    </lineage>
</organism>
<dbReference type="RefSeq" id="WP_070184513.1">
    <property type="nucleotide sequence ID" value="NZ_MUAJ01000008.1"/>
</dbReference>
<evidence type="ECO:0000313" key="4">
    <source>
        <dbReference type="Proteomes" id="UP000190906"/>
    </source>
</evidence>
<accession>A0A1S9TRK8</accession>
<protein>
    <submittedName>
        <fullName evidence="3">Uncharacterized protein</fullName>
    </submittedName>
</protein>
<evidence type="ECO:0000256" key="2">
    <source>
        <dbReference type="SAM" id="Phobius"/>
    </source>
</evidence>
<proteinExistence type="predicted"/>
<dbReference type="AlphaFoldDB" id="A0A1S9TRK8"/>
<name>A0A1S9TRK8_BACCE</name>
<evidence type="ECO:0000256" key="1">
    <source>
        <dbReference type="SAM" id="Coils"/>
    </source>
</evidence>
<reference evidence="3 4" key="1">
    <citation type="submission" date="2017-01" db="EMBL/GenBank/DDBJ databases">
        <title>Bacillus cereus isolates.</title>
        <authorList>
            <person name="Beno S.M."/>
        </authorList>
    </citation>
    <scope>NUCLEOTIDE SEQUENCE [LARGE SCALE GENOMIC DNA]</scope>
    <source>
        <strain evidence="3 4">FSL H8-0485</strain>
    </source>
</reference>
<comment type="caution">
    <text evidence="3">The sequence shown here is derived from an EMBL/GenBank/DDBJ whole genome shotgun (WGS) entry which is preliminary data.</text>
</comment>
<feature type="transmembrane region" description="Helical" evidence="2">
    <location>
        <begin position="24"/>
        <end position="41"/>
    </location>
</feature>
<keyword evidence="2" id="KW-1133">Transmembrane helix</keyword>
<evidence type="ECO:0000313" key="3">
    <source>
        <dbReference type="EMBL" id="OOR12550.1"/>
    </source>
</evidence>
<feature type="coiled-coil region" evidence="1">
    <location>
        <begin position="116"/>
        <end position="143"/>
    </location>
</feature>